<evidence type="ECO:0000313" key="2">
    <source>
        <dbReference type="Proteomes" id="UP000037035"/>
    </source>
</evidence>
<dbReference type="EMBL" id="LAVV01014716">
    <property type="protein sequence ID" value="KNZ44497.1"/>
    <property type="molecule type" value="Genomic_DNA"/>
</dbReference>
<sequence length="333" mass="37098">MALGLVLEMWTGRCATPESGLAMTLSTSPPPLLPPPAKYHTGNRCYILQQELEQSKNEQVGLGCVGRVKKLAQCIINNMDQITHSMGQVGGVTTSGGQAGSQEAPYNFLWLVQRPCSMLVWIKRRIFCGFALIWGGIEALGGNQKAKVWMLCVGGEFLEGLGLCGFIRCGKIQCHISHHLSFQCFQQTQELNQAHSIDPSSPPVWDYSKGSRVGGEIDNYTTNNLPPCLYKLHNVFKIISGKTKGPKWLELEGRLRQYKTNRKNRDYIIYPPHNSQNRTLRTRISKTIREEERNGKEKGLPQVLQLAVEEISRDLGKEAFTAGAALSAARERV</sequence>
<keyword evidence="2" id="KW-1185">Reference proteome</keyword>
<name>A0A0L6U876_9BASI</name>
<comment type="caution">
    <text evidence="1">The sequence shown here is derived from an EMBL/GenBank/DDBJ whole genome shotgun (WGS) entry which is preliminary data.</text>
</comment>
<proteinExistence type="predicted"/>
<organism evidence="1 2">
    <name type="scientific">Puccinia sorghi</name>
    <dbReference type="NCBI Taxonomy" id="27349"/>
    <lineage>
        <taxon>Eukaryota</taxon>
        <taxon>Fungi</taxon>
        <taxon>Dikarya</taxon>
        <taxon>Basidiomycota</taxon>
        <taxon>Pucciniomycotina</taxon>
        <taxon>Pucciniomycetes</taxon>
        <taxon>Pucciniales</taxon>
        <taxon>Pucciniaceae</taxon>
        <taxon>Puccinia</taxon>
    </lineage>
</organism>
<dbReference type="AlphaFoldDB" id="A0A0L6U876"/>
<reference evidence="1 2" key="1">
    <citation type="submission" date="2015-08" db="EMBL/GenBank/DDBJ databases">
        <title>Next Generation Sequencing and Analysis of the Genome of Puccinia sorghi L Schw, the Causal Agent of Maize Common Rust.</title>
        <authorList>
            <person name="Rochi L."/>
            <person name="Burguener G."/>
            <person name="Darino M."/>
            <person name="Turjanski A."/>
            <person name="Kreff E."/>
            <person name="Dieguez M.J."/>
            <person name="Sacco F."/>
        </authorList>
    </citation>
    <scope>NUCLEOTIDE SEQUENCE [LARGE SCALE GENOMIC DNA]</scope>
    <source>
        <strain evidence="1 2">RO10H11247</strain>
    </source>
</reference>
<evidence type="ECO:0000313" key="1">
    <source>
        <dbReference type="EMBL" id="KNZ44497.1"/>
    </source>
</evidence>
<dbReference type="VEuPathDB" id="FungiDB:VP01_90g2"/>
<gene>
    <name evidence="1" type="ORF">VP01_90g2</name>
</gene>
<protein>
    <submittedName>
        <fullName evidence="1">Uncharacterized protein</fullName>
    </submittedName>
</protein>
<accession>A0A0L6U876</accession>
<dbReference type="Proteomes" id="UP000037035">
    <property type="component" value="Unassembled WGS sequence"/>
</dbReference>